<gene>
    <name evidence="2" type="ordered locus">ECH_0716</name>
</gene>
<dbReference type="AlphaFoldDB" id="Q2GGB4"/>
<dbReference type="EMBL" id="CP000236">
    <property type="protein sequence ID" value="ABD44539.1"/>
    <property type="molecule type" value="Genomic_DNA"/>
</dbReference>
<protein>
    <submittedName>
        <fullName evidence="2">Uncharacterized protein</fullName>
    </submittedName>
</protein>
<evidence type="ECO:0000313" key="2">
    <source>
        <dbReference type="EMBL" id="ABD44539.1"/>
    </source>
</evidence>
<organism evidence="2 3">
    <name type="scientific">Ehrlichia chaffeensis (strain ATCC CRL-10679 / Arkansas)</name>
    <dbReference type="NCBI Taxonomy" id="205920"/>
    <lineage>
        <taxon>Bacteria</taxon>
        <taxon>Pseudomonadati</taxon>
        <taxon>Pseudomonadota</taxon>
        <taxon>Alphaproteobacteria</taxon>
        <taxon>Rickettsiales</taxon>
        <taxon>Anaplasmataceae</taxon>
        <taxon>Ehrlichia</taxon>
    </lineage>
</organism>
<reference evidence="2 3" key="1">
    <citation type="journal article" date="2006" name="PLoS Genet.">
        <title>Comparative genomics of emerging human ehrlichiosis agents.</title>
        <authorList>
            <person name="Dunning Hotopp J.C."/>
            <person name="Lin M."/>
            <person name="Madupu R."/>
            <person name="Crabtree J."/>
            <person name="Angiuoli S.V."/>
            <person name="Eisen J.A."/>
            <person name="Seshadri R."/>
            <person name="Ren Q."/>
            <person name="Wu M."/>
            <person name="Utterback T.R."/>
            <person name="Smith S."/>
            <person name="Lewis M."/>
            <person name="Khouri H."/>
            <person name="Zhang C."/>
            <person name="Niu H."/>
            <person name="Lin Q."/>
            <person name="Ohashi N."/>
            <person name="Zhi N."/>
            <person name="Nelson W."/>
            <person name="Brinkac L.M."/>
            <person name="Dodson R.J."/>
            <person name="Rosovitz M.J."/>
            <person name="Sundaram J."/>
            <person name="Daugherty S.C."/>
            <person name="Davidsen T."/>
            <person name="Durkin A.S."/>
            <person name="Gwinn M."/>
            <person name="Haft D.H."/>
            <person name="Selengut J.D."/>
            <person name="Sullivan S.A."/>
            <person name="Zafar N."/>
            <person name="Zhou L."/>
            <person name="Benahmed F."/>
            <person name="Forberger H."/>
            <person name="Halpin R."/>
            <person name="Mulligan S."/>
            <person name="Robinson J."/>
            <person name="White O."/>
            <person name="Rikihisa Y."/>
            <person name="Tettelin H."/>
        </authorList>
    </citation>
    <scope>NUCLEOTIDE SEQUENCE [LARGE SCALE GENOMIC DNA]</scope>
    <source>
        <strain evidence="3">ATCC CRL-10679 / Arkansas</strain>
    </source>
</reference>
<dbReference type="HOGENOM" id="CLU_753843_0_0_5"/>
<accession>Q2GGB4</accession>
<dbReference type="STRING" id="205920.ECH_0716"/>
<sequence>MAVKIAIGFVIAALAVVVALSIASVIPSMIALKIFMVIASTLLVSNVKHITSKIAEWHSKKQFDDTVSRSLNTADKVLDASLTDAIASVHNVEKPKNFFTSDSSNYVLFPEFDKNFNNILDKLLSNNVVNEDTLDQELMSSLFTEEEKILAILSARFICKHPSMYAMYSSDARKCISLLGKLNFKKSQHANNAHDKMKSLVREEHISVKNKDEFNKMLKEAMFIHTQDSVFMKLLHGLKDIENCPEHVLELMSLFKSYKYYDVYNDSTVKYYVDLASKQLDKVNPRLRSGIIANGSDDNASKDKCSADSKKDPADIKEGCHSMSNTKSSSMGIYSVHDITSDIANDTLKRSFVEKLANGNSPKGRVV</sequence>
<keyword evidence="3" id="KW-1185">Reference proteome</keyword>
<name>Q2GGB4_EHRCR</name>
<dbReference type="Proteomes" id="UP000008320">
    <property type="component" value="Chromosome"/>
</dbReference>
<feature type="compositionally biased region" description="Basic and acidic residues" evidence="1">
    <location>
        <begin position="299"/>
        <end position="320"/>
    </location>
</feature>
<feature type="region of interest" description="Disordered" evidence="1">
    <location>
        <begin position="291"/>
        <end position="323"/>
    </location>
</feature>
<evidence type="ECO:0000256" key="1">
    <source>
        <dbReference type="SAM" id="MobiDB-lite"/>
    </source>
</evidence>
<dbReference type="KEGG" id="ech:ECH_0716"/>
<evidence type="ECO:0000313" key="3">
    <source>
        <dbReference type="Proteomes" id="UP000008320"/>
    </source>
</evidence>
<proteinExistence type="predicted"/>